<evidence type="ECO:0000259" key="1">
    <source>
        <dbReference type="Pfam" id="PF00534"/>
    </source>
</evidence>
<proteinExistence type="predicted"/>
<dbReference type="RefSeq" id="WP_014797736.1">
    <property type="nucleotide sequence ID" value="NC_018018.1"/>
</dbReference>
<evidence type="ECO:0000259" key="2">
    <source>
        <dbReference type="Pfam" id="PF13439"/>
    </source>
</evidence>
<dbReference type="InterPro" id="IPR028098">
    <property type="entry name" value="Glyco_trans_4-like_N"/>
</dbReference>
<dbReference type="eggNOG" id="COG0438">
    <property type="taxonomic scope" value="Bacteria"/>
</dbReference>
<dbReference type="Gene3D" id="3.40.50.2000">
    <property type="entry name" value="Glycogen Phosphorylase B"/>
    <property type="match status" value="2"/>
</dbReference>
<keyword evidence="3" id="KW-0808">Transferase</keyword>
<dbReference type="Pfam" id="PF13439">
    <property type="entry name" value="Glyco_transf_4"/>
    <property type="match status" value="1"/>
</dbReference>
<dbReference type="InterPro" id="IPR001296">
    <property type="entry name" value="Glyco_trans_1"/>
</dbReference>
<dbReference type="STRING" id="880071.Fleli_1891"/>
<feature type="domain" description="Glycosyl transferase family 1" evidence="1">
    <location>
        <begin position="278"/>
        <end position="435"/>
    </location>
</feature>
<dbReference type="GO" id="GO:0016757">
    <property type="term" value="F:glycosyltransferase activity"/>
    <property type="evidence" value="ECO:0007669"/>
    <property type="project" value="InterPro"/>
</dbReference>
<name>I4AJZ9_BERLS</name>
<keyword evidence="4" id="KW-1185">Reference proteome</keyword>
<dbReference type="PANTHER" id="PTHR45947:SF3">
    <property type="entry name" value="SULFOQUINOVOSYL TRANSFERASE SQD2"/>
    <property type="match status" value="1"/>
</dbReference>
<dbReference type="Pfam" id="PF00534">
    <property type="entry name" value="Glycos_transf_1"/>
    <property type="match status" value="1"/>
</dbReference>
<gene>
    <name evidence="3" type="ordered locus">Fleli_1891</name>
</gene>
<dbReference type="AlphaFoldDB" id="I4AJZ9"/>
<dbReference type="EMBL" id="CP003345">
    <property type="protein sequence ID" value="AFM04284.1"/>
    <property type="molecule type" value="Genomic_DNA"/>
</dbReference>
<dbReference type="KEGG" id="fli:Fleli_1891"/>
<organism evidence="3 4">
    <name type="scientific">Bernardetia litoralis (strain ATCC 23117 / DSM 6794 / NBRC 15988 / NCIMB 1366 / Fx l1 / Sio-4)</name>
    <name type="common">Flexibacter litoralis</name>
    <dbReference type="NCBI Taxonomy" id="880071"/>
    <lineage>
        <taxon>Bacteria</taxon>
        <taxon>Pseudomonadati</taxon>
        <taxon>Bacteroidota</taxon>
        <taxon>Cytophagia</taxon>
        <taxon>Cytophagales</taxon>
        <taxon>Bernardetiaceae</taxon>
        <taxon>Bernardetia</taxon>
    </lineage>
</organism>
<dbReference type="InterPro" id="IPR050194">
    <property type="entry name" value="Glycosyltransferase_grp1"/>
</dbReference>
<dbReference type="HOGENOM" id="CLU_009583_35_1_10"/>
<protein>
    <submittedName>
        <fullName evidence="3">Glycosyltransferase</fullName>
    </submittedName>
</protein>
<dbReference type="Proteomes" id="UP000006054">
    <property type="component" value="Chromosome"/>
</dbReference>
<evidence type="ECO:0000313" key="4">
    <source>
        <dbReference type="Proteomes" id="UP000006054"/>
    </source>
</evidence>
<dbReference type="OrthoDB" id="9787111at2"/>
<feature type="domain" description="Glycosyltransferase subfamily 4-like N-terminal" evidence="2">
    <location>
        <begin position="15"/>
        <end position="140"/>
    </location>
</feature>
<dbReference type="SUPFAM" id="SSF53756">
    <property type="entry name" value="UDP-Glycosyltransferase/glycogen phosphorylase"/>
    <property type="match status" value="1"/>
</dbReference>
<evidence type="ECO:0000313" key="3">
    <source>
        <dbReference type="EMBL" id="AFM04284.1"/>
    </source>
</evidence>
<reference evidence="4" key="1">
    <citation type="submission" date="2012-06" db="EMBL/GenBank/DDBJ databases">
        <title>The complete genome of Flexibacter litoralis DSM 6794.</title>
        <authorList>
            <person name="Lucas S."/>
            <person name="Copeland A."/>
            <person name="Lapidus A."/>
            <person name="Glavina del Rio T."/>
            <person name="Dalin E."/>
            <person name="Tice H."/>
            <person name="Bruce D."/>
            <person name="Goodwin L."/>
            <person name="Pitluck S."/>
            <person name="Peters L."/>
            <person name="Ovchinnikova G."/>
            <person name="Lu M."/>
            <person name="Kyrpides N."/>
            <person name="Mavromatis K."/>
            <person name="Ivanova N."/>
            <person name="Brettin T."/>
            <person name="Detter J.C."/>
            <person name="Han C."/>
            <person name="Larimer F."/>
            <person name="Land M."/>
            <person name="Hauser L."/>
            <person name="Markowitz V."/>
            <person name="Cheng J.-F."/>
            <person name="Hugenholtz P."/>
            <person name="Woyke T."/>
            <person name="Wu D."/>
            <person name="Spring S."/>
            <person name="Lang E."/>
            <person name="Kopitz M."/>
            <person name="Brambilla E."/>
            <person name="Klenk H.-P."/>
            <person name="Eisen J.A."/>
        </authorList>
    </citation>
    <scope>NUCLEOTIDE SEQUENCE [LARGE SCALE GENOMIC DNA]</scope>
    <source>
        <strain evidence="4">ATCC 23117 / DSM 6794 / NBRC 15988 / NCIMB 1366 / Sio-4</strain>
    </source>
</reference>
<accession>I4AJZ9</accession>
<dbReference type="PANTHER" id="PTHR45947">
    <property type="entry name" value="SULFOQUINOVOSYL TRANSFERASE SQD2"/>
    <property type="match status" value="1"/>
</dbReference>
<sequence>MKIALAVGYYYPDSIGGTEKYVHDLATYLVSQSIEVCVIAPSSSKSFQLSESRGNYSYQNEDIKGKEYQVYRFEVPEELTHDEVTDKVICRGRQNFEKLLAELKPTIFHLHTLSTTLNYRHLKIAKKKGIKTLFTAHIPGIICPKGDFIQYPNQVCNGKLQNSTCGYCYAQQRHENKFMAEITGTLAKSTFLSNLLEKKIPQFSIVSQKKKILHQLEENSNHIIAVCKWLYDAFLINNVSQNHLKICRQGVSTSYLESQTQTEILDKKLGTNADTFQQIKIGFIGRLEPIKGLHILLDAYEKMLNENSDLKLELHIVAVKQELHIDYYNQLQEKIESLPNIIYQENLPAEKVSSFMAKLDYLCIPSTWLETGPIVAYEAFANQIPIIGANIGGLAELVEDNKTGFLYQFDDIDSLKKTLIKVATQPKLIPNFKANIKPPRTTKEVGEEMLIIYQEISKENDRK</sequence>